<organism evidence="2 3">
    <name type="scientific">Phyllotreta striolata</name>
    <name type="common">Striped flea beetle</name>
    <name type="synonym">Crioceris striolata</name>
    <dbReference type="NCBI Taxonomy" id="444603"/>
    <lineage>
        <taxon>Eukaryota</taxon>
        <taxon>Metazoa</taxon>
        <taxon>Ecdysozoa</taxon>
        <taxon>Arthropoda</taxon>
        <taxon>Hexapoda</taxon>
        <taxon>Insecta</taxon>
        <taxon>Pterygota</taxon>
        <taxon>Neoptera</taxon>
        <taxon>Endopterygota</taxon>
        <taxon>Coleoptera</taxon>
        <taxon>Polyphaga</taxon>
        <taxon>Cucujiformia</taxon>
        <taxon>Chrysomeloidea</taxon>
        <taxon>Chrysomelidae</taxon>
        <taxon>Galerucinae</taxon>
        <taxon>Alticini</taxon>
        <taxon>Phyllotreta</taxon>
    </lineage>
</organism>
<sequence length="188" mass="20971">MSNNILGISYAILAGSALISYSRIHLGSYARFAYMGLISNGILGLFKWGGIEFDGFDKAYRIIEGIQDLFLLPCIASSLWVAYHYMKEIGLFNILVSFSPLMTLLLENKPVSEEYKNAIIVVNLTTLAVLSLVHNNFNGLAVTALYLYIHTDMVRNNRGLFGYNFQESYNCALALFAIASCEMIMSAY</sequence>
<evidence type="ECO:0000313" key="3">
    <source>
        <dbReference type="Proteomes" id="UP001153712"/>
    </source>
</evidence>
<evidence type="ECO:0000313" key="2">
    <source>
        <dbReference type="EMBL" id="CAG9860306.1"/>
    </source>
</evidence>
<protein>
    <submittedName>
        <fullName evidence="2">Uncharacterized protein</fullName>
    </submittedName>
</protein>
<accession>A0A9N9TK98</accession>
<feature type="transmembrane region" description="Helical" evidence="1">
    <location>
        <begin position="7"/>
        <end position="26"/>
    </location>
</feature>
<gene>
    <name evidence="2" type="ORF">PHYEVI_LOCUS6661</name>
</gene>
<evidence type="ECO:0000256" key="1">
    <source>
        <dbReference type="SAM" id="Phobius"/>
    </source>
</evidence>
<keyword evidence="1" id="KW-1133">Transmembrane helix</keyword>
<keyword evidence="1" id="KW-0472">Membrane</keyword>
<keyword evidence="1" id="KW-0812">Transmembrane</keyword>
<dbReference type="EMBL" id="OU900096">
    <property type="protein sequence ID" value="CAG9860306.1"/>
    <property type="molecule type" value="Genomic_DNA"/>
</dbReference>
<feature type="transmembrane region" description="Helical" evidence="1">
    <location>
        <begin position="32"/>
        <end position="50"/>
    </location>
</feature>
<dbReference type="AlphaFoldDB" id="A0A9N9TK98"/>
<reference evidence="2" key="1">
    <citation type="submission" date="2022-01" db="EMBL/GenBank/DDBJ databases">
        <authorList>
            <person name="King R."/>
        </authorList>
    </citation>
    <scope>NUCLEOTIDE SEQUENCE</scope>
</reference>
<feature type="transmembrane region" description="Helical" evidence="1">
    <location>
        <begin position="118"/>
        <end position="149"/>
    </location>
</feature>
<proteinExistence type="predicted"/>
<dbReference type="Proteomes" id="UP001153712">
    <property type="component" value="Chromosome 3"/>
</dbReference>
<name>A0A9N9TK98_PHYSR</name>
<keyword evidence="3" id="KW-1185">Reference proteome</keyword>
<dbReference type="OrthoDB" id="26525at2759"/>
<feature type="transmembrane region" description="Helical" evidence="1">
    <location>
        <begin position="89"/>
        <end position="106"/>
    </location>
</feature>